<evidence type="ECO:0000256" key="6">
    <source>
        <dbReference type="ARBA" id="ARBA00022989"/>
    </source>
</evidence>
<dbReference type="PANTHER" id="PTHR42810:SF4">
    <property type="entry name" value="URIC ACID TRANSPORTER UACT"/>
    <property type="match status" value="1"/>
</dbReference>
<dbReference type="PANTHER" id="PTHR42810">
    <property type="entry name" value="PURINE PERMEASE C1399.01C-RELATED"/>
    <property type="match status" value="1"/>
</dbReference>
<feature type="transmembrane region" description="Helical" evidence="9">
    <location>
        <begin position="169"/>
        <end position="191"/>
    </location>
</feature>
<dbReference type="Pfam" id="PF00860">
    <property type="entry name" value="Xan_ur_permease"/>
    <property type="match status" value="1"/>
</dbReference>
<feature type="transmembrane region" description="Helical" evidence="9">
    <location>
        <begin position="117"/>
        <end position="134"/>
    </location>
</feature>
<keyword evidence="7 9" id="KW-0472">Membrane</keyword>
<dbReference type="Proteomes" id="UP001055093">
    <property type="component" value="Unassembled WGS sequence"/>
</dbReference>
<protein>
    <submittedName>
        <fullName evidence="10">Uric acid transporter UacT</fullName>
    </submittedName>
</protein>
<feature type="transmembrane region" description="Helical" evidence="9">
    <location>
        <begin position="82"/>
        <end position="105"/>
    </location>
</feature>
<keyword evidence="3" id="KW-0813">Transport</keyword>
<feature type="transmembrane region" description="Helical" evidence="9">
    <location>
        <begin position="232"/>
        <end position="251"/>
    </location>
</feature>
<keyword evidence="11" id="KW-1185">Reference proteome</keyword>
<gene>
    <name evidence="10" type="primary">uacT</name>
    <name evidence="10" type="ORF">BGCPKDLD_4459</name>
</gene>
<evidence type="ECO:0000256" key="2">
    <source>
        <dbReference type="ARBA" id="ARBA00008821"/>
    </source>
</evidence>
<keyword evidence="6 9" id="KW-1133">Transmembrane helix</keyword>
<dbReference type="InterPro" id="IPR006042">
    <property type="entry name" value="Xan_ur_permease"/>
</dbReference>
<evidence type="ECO:0000256" key="8">
    <source>
        <dbReference type="SAM" id="MobiDB-lite"/>
    </source>
</evidence>
<evidence type="ECO:0000313" key="11">
    <source>
        <dbReference type="Proteomes" id="UP001055093"/>
    </source>
</evidence>
<evidence type="ECO:0000256" key="5">
    <source>
        <dbReference type="ARBA" id="ARBA00022692"/>
    </source>
</evidence>
<reference evidence="10" key="2">
    <citation type="submission" date="2021-08" db="EMBL/GenBank/DDBJ databases">
        <authorList>
            <person name="Tani A."/>
            <person name="Ola A."/>
            <person name="Ogura Y."/>
            <person name="Katsura K."/>
            <person name="Hayashi T."/>
        </authorList>
    </citation>
    <scope>NUCLEOTIDE SEQUENCE</scope>
    <source>
        <strain evidence="10">DSM 14458</strain>
    </source>
</reference>
<feature type="region of interest" description="Disordered" evidence="8">
    <location>
        <begin position="1"/>
        <end position="37"/>
    </location>
</feature>
<feature type="transmembrane region" description="Helical" evidence="9">
    <location>
        <begin position="472"/>
        <end position="495"/>
    </location>
</feature>
<dbReference type="EMBL" id="BPRE01000017">
    <property type="protein sequence ID" value="GJE77852.1"/>
    <property type="molecule type" value="Genomic_DNA"/>
</dbReference>
<comment type="similarity">
    <text evidence="2">Belongs to the nucleobase:cation symporter-2 (NCS2) (TC 2.A.40) family.</text>
</comment>
<keyword evidence="5 9" id="KW-0812">Transmembrane</keyword>
<dbReference type="InterPro" id="IPR006043">
    <property type="entry name" value="NCS2"/>
</dbReference>
<comment type="caution">
    <text evidence="10">The sequence shown here is derived from an EMBL/GenBank/DDBJ whole genome shotgun (WGS) entry which is preliminary data.</text>
</comment>
<evidence type="ECO:0000256" key="7">
    <source>
        <dbReference type="ARBA" id="ARBA00023136"/>
    </source>
</evidence>
<feature type="transmembrane region" description="Helical" evidence="9">
    <location>
        <begin position="198"/>
        <end position="220"/>
    </location>
</feature>
<evidence type="ECO:0000256" key="4">
    <source>
        <dbReference type="ARBA" id="ARBA00022475"/>
    </source>
</evidence>
<evidence type="ECO:0000256" key="1">
    <source>
        <dbReference type="ARBA" id="ARBA00004651"/>
    </source>
</evidence>
<reference evidence="10" key="1">
    <citation type="journal article" date="2021" name="Front. Microbiol.">
        <title>Comprehensive Comparative Genomics and Phenotyping of Methylobacterium Species.</title>
        <authorList>
            <person name="Alessa O."/>
            <person name="Ogura Y."/>
            <person name="Fujitani Y."/>
            <person name="Takami H."/>
            <person name="Hayashi T."/>
            <person name="Sahin N."/>
            <person name="Tani A."/>
        </authorList>
    </citation>
    <scope>NUCLEOTIDE SEQUENCE</scope>
    <source>
        <strain evidence="10">DSM 14458</strain>
    </source>
</reference>
<feature type="transmembrane region" description="Helical" evidence="9">
    <location>
        <begin position="446"/>
        <end position="466"/>
    </location>
</feature>
<evidence type="ECO:0000256" key="3">
    <source>
        <dbReference type="ARBA" id="ARBA00022448"/>
    </source>
</evidence>
<keyword evidence="4" id="KW-1003">Cell membrane</keyword>
<dbReference type="NCBIfam" id="NF037981">
    <property type="entry name" value="NCS2_1"/>
    <property type="match status" value="1"/>
</dbReference>
<dbReference type="NCBIfam" id="TIGR00801">
    <property type="entry name" value="ncs2"/>
    <property type="match status" value="1"/>
</dbReference>
<feature type="transmembrane region" description="Helical" evidence="9">
    <location>
        <begin position="385"/>
        <end position="403"/>
    </location>
</feature>
<evidence type="ECO:0000313" key="10">
    <source>
        <dbReference type="EMBL" id="GJE77852.1"/>
    </source>
</evidence>
<feature type="transmembrane region" description="Helical" evidence="9">
    <location>
        <begin position="300"/>
        <end position="322"/>
    </location>
</feature>
<organism evidence="10 11">
    <name type="scientific">Methylorubrum suomiense</name>
    <dbReference type="NCBI Taxonomy" id="144191"/>
    <lineage>
        <taxon>Bacteria</taxon>
        <taxon>Pseudomonadati</taxon>
        <taxon>Pseudomonadota</taxon>
        <taxon>Alphaproteobacteria</taxon>
        <taxon>Hyphomicrobiales</taxon>
        <taxon>Methylobacteriaceae</taxon>
        <taxon>Methylorubrum</taxon>
    </lineage>
</organism>
<sequence>MRRPPVVRLEQHRAAHLSGPHPSHGHPTAGAGTRFAPLSPGSGFDRGAWVMDDRAANAAPAAGTGPVPLGPPTAPVTAVHPAALGLLGLQHVLVMYAGAVAVPLIVGRALKLSPEDIAILVSADLFACGIATLIQSWGLPGIGIRMPVMMGVTFASVTPMIAMGTNPDLGLTTIYGSVIAAGLFGLAVAPLIGRLLPLFPPVVTGTIILVIGISLMRVGVNWAAGGLGNPNYGAPLYLAISAFVLCVILAITRFATGFLASASVLVGIVAGMVVAAMFGLVDMSKVAAAPWLDIVRPFHFGWPTFDLVSAITLCIVMIVVMIESTGMFLALSEITADPVGEERLTRGLRADGLGTLVGGIFNTFPYTSFSQNIGLVGVTGVRSRLVTVVGGTIMLVLGLIPKLAALVEAVPQCVLGGAGLVMFGMVGATGARILGGVDFAGNRYNLFIVAVSVGFGMIPLVAPAFFKQMPHTLHPLLESGILLAAIAAVGLNLFFNGLGSAAEARDAALRQAKTAEAH</sequence>
<feature type="compositionally biased region" description="Low complexity" evidence="8">
    <location>
        <begin position="16"/>
        <end position="32"/>
    </location>
</feature>
<dbReference type="InterPro" id="IPR017588">
    <property type="entry name" value="UacT-like"/>
</dbReference>
<name>A0ABQ4V3M8_9HYPH</name>
<comment type="subcellular location">
    <subcellularLocation>
        <location evidence="1">Cell membrane</location>
        <topology evidence="1">Multi-pass membrane protein</topology>
    </subcellularLocation>
</comment>
<proteinExistence type="inferred from homology"/>
<dbReference type="NCBIfam" id="TIGR03173">
    <property type="entry name" value="pbuX"/>
    <property type="match status" value="1"/>
</dbReference>
<feature type="transmembrane region" description="Helical" evidence="9">
    <location>
        <begin position="258"/>
        <end position="280"/>
    </location>
</feature>
<evidence type="ECO:0000256" key="9">
    <source>
        <dbReference type="SAM" id="Phobius"/>
    </source>
</evidence>
<feature type="transmembrane region" description="Helical" evidence="9">
    <location>
        <begin position="409"/>
        <end position="434"/>
    </location>
</feature>
<accession>A0ABQ4V3M8</accession>